<gene>
    <name evidence="4" type="ordered locus">Namu_5253</name>
</gene>
<organism evidence="4 5">
    <name type="scientific">Nakamurella multipartita (strain ATCC 700099 / DSM 44233 / CIP 104796 / JCM 9543 / NBRC 105858 / Y-104)</name>
    <name type="common">Microsphaera multipartita</name>
    <dbReference type="NCBI Taxonomy" id="479431"/>
    <lineage>
        <taxon>Bacteria</taxon>
        <taxon>Bacillati</taxon>
        <taxon>Actinomycetota</taxon>
        <taxon>Actinomycetes</taxon>
        <taxon>Nakamurellales</taxon>
        <taxon>Nakamurellaceae</taxon>
        <taxon>Nakamurella</taxon>
    </lineage>
</organism>
<dbReference type="InParanoid" id="C8XCC5"/>
<protein>
    <submittedName>
        <fullName evidence="4">Hexapeptide repeat-containing transferase</fullName>
    </submittedName>
</protein>
<dbReference type="PANTHER" id="PTHR43300:SF7">
    <property type="entry name" value="UDP-N-ACETYLBACILLOSAMINE N-ACETYLTRANSFERASE"/>
    <property type="match status" value="1"/>
</dbReference>
<dbReference type="RefSeq" id="WP_015750324.1">
    <property type="nucleotide sequence ID" value="NC_013235.1"/>
</dbReference>
<evidence type="ECO:0000313" key="5">
    <source>
        <dbReference type="Proteomes" id="UP000002218"/>
    </source>
</evidence>
<feature type="active site" description="Proton acceptor" evidence="1">
    <location>
        <position position="142"/>
    </location>
</feature>
<dbReference type="NCBIfam" id="TIGR03570">
    <property type="entry name" value="NeuD_NnaD"/>
    <property type="match status" value="1"/>
</dbReference>
<reference evidence="4 5" key="2">
    <citation type="journal article" date="2010" name="Stand. Genomic Sci.">
        <title>Complete genome sequence of Nakamurella multipartita type strain (Y-104).</title>
        <authorList>
            <person name="Tice H."/>
            <person name="Mayilraj S."/>
            <person name="Sims D."/>
            <person name="Lapidus A."/>
            <person name="Nolan M."/>
            <person name="Lucas S."/>
            <person name="Glavina Del Rio T."/>
            <person name="Copeland A."/>
            <person name="Cheng J.F."/>
            <person name="Meincke L."/>
            <person name="Bruce D."/>
            <person name="Goodwin L."/>
            <person name="Pitluck S."/>
            <person name="Ivanova N."/>
            <person name="Mavromatis K."/>
            <person name="Ovchinnikova G."/>
            <person name="Pati A."/>
            <person name="Chen A."/>
            <person name="Palaniappan K."/>
            <person name="Land M."/>
            <person name="Hauser L."/>
            <person name="Chang Y.J."/>
            <person name="Jeffries C.D."/>
            <person name="Detter J.C."/>
            <person name="Brettin T."/>
            <person name="Rohde M."/>
            <person name="Goker M."/>
            <person name="Bristow J."/>
            <person name="Eisen J.A."/>
            <person name="Markowitz V."/>
            <person name="Hugenholtz P."/>
            <person name="Kyrpides N.C."/>
            <person name="Klenk H.P."/>
            <person name="Chen F."/>
        </authorList>
    </citation>
    <scope>NUCLEOTIDE SEQUENCE [LARGE SCALE GENOMIC DNA]</scope>
    <source>
        <strain evidence="5">ATCC 700099 / DSM 44233 / CIP 104796 / JCM 9543 / NBRC 105858 / Y-104</strain>
    </source>
</reference>
<dbReference type="STRING" id="479431.Namu_5253"/>
<dbReference type="SUPFAM" id="SSF51161">
    <property type="entry name" value="Trimeric LpxA-like enzymes"/>
    <property type="match status" value="1"/>
</dbReference>
<dbReference type="Gene3D" id="3.40.50.20">
    <property type="match status" value="1"/>
</dbReference>
<proteinExistence type="predicted"/>
<dbReference type="GO" id="GO:0016740">
    <property type="term" value="F:transferase activity"/>
    <property type="evidence" value="ECO:0007669"/>
    <property type="project" value="UniProtKB-KW"/>
</dbReference>
<dbReference type="Pfam" id="PF17836">
    <property type="entry name" value="PglD_N"/>
    <property type="match status" value="1"/>
</dbReference>
<dbReference type="InterPro" id="IPR011004">
    <property type="entry name" value="Trimer_LpxA-like_sf"/>
</dbReference>
<dbReference type="KEGG" id="nml:Namu_5253"/>
<dbReference type="InterPro" id="IPR041561">
    <property type="entry name" value="PglD_N"/>
</dbReference>
<keyword evidence="5" id="KW-1185">Reference proteome</keyword>
<keyword evidence="4" id="KW-0808">Transferase</keyword>
<dbReference type="eggNOG" id="COG0110">
    <property type="taxonomic scope" value="Bacteria"/>
</dbReference>
<dbReference type="InterPro" id="IPR050179">
    <property type="entry name" value="Trans_hexapeptide_repeat"/>
</dbReference>
<dbReference type="InterPro" id="IPR001451">
    <property type="entry name" value="Hexapep"/>
</dbReference>
<dbReference type="CDD" id="cd03360">
    <property type="entry name" value="LbH_AT_putative"/>
    <property type="match status" value="1"/>
</dbReference>
<dbReference type="Proteomes" id="UP000002218">
    <property type="component" value="Chromosome"/>
</dbReference>
<evidence type="ECO:0000256" key="1">
    <source>
        <dbReference type="PIRSR" id="PIRSR620019-1"/>
    </source>
</evidence>
<sequence>MTRDLVIIGCGGFGREVYSLALTLQKQGTGWHIAGFVDDDPSPTNLRLVERLGSSVIGPVSKLRAGGMAAVAAVGSPVTRRAIVDRLADVDLDWPALVHPDSTVGQDIEIGSGVVIAAGARLSTNIAVGSHVHIDQNATIGHDSRVGAFSRLNPQACVSGSVTIGQGVLVGASGTVLPGLQVGDNAVIGAGAVVVRDVPANRVVKGVPAK</sequence>
<dbReference type="Gene3D" id="2.160.10.10">
    <property type="entry name" value="Hexapeptide repeat proteins"/>
    <property type="match status" value="1"/>
</dbReference>
<dbReference type="PANTHER" id="PTHR43300">
    <property type="entry name" value="ACETYLTRANSFERASE"/>
    <property type="match status" value="1"/>
</dbReference>
<feature type="binding site" evidence="2">
    <location>
        <position position="75"/>
    </location>
    <ligand>
        <name>substrate</name>
    </ligand>
</feature>
<name>C8XCC5_NAKMY</name>
<feature type="site" description="Increases basicity of active site His" evidence="1">
    <location>
        <position position="143"/>
    </location>
</feature>
<dbReference type="InterPro" id="IPR020019">
    <property type="entry name" value="AcTrfase_PglD-like"/>
</dbReference>
<evidence type="ECO:0000313" key="4">
    <source>
        <dbReference type="EMBL" id="ACV81519.1"/>
    </source>
</evidence>
<dbReference type="Pfam" id="PF14602">
    <property type="entry name" value="Hexapep_2"/>
    <property type="match status" value="1"/>
</dbReference>
<dbReference type="EMBL" id="CP001737">
    <property type="protein sequence ID" value="ACV81519.1"/>
    <property type="molecule type" value="Genomic_DNA"/>
</dbReference>
<feature type="domain" description="PglD N-terminal" evidence="3">
    <location>
        <begin position="4"/>
        <end position="87"/>
    </location>
</feature>
<evidence type="ECO:0000256" key="2">
    <source>
        <dbReference type="PIRSR" id="PIRSR620019-2"/>
    </source>
</evidence>
<reference evidence="5" key="1">
    <citation type="submission" date="2009-09" db="EMBL/GenBank/DDBJ databases">
        <title>The complete genome of Nakamurella multipartita DSM 44233.</title>
        <authorList>
            <consortium name="US DOE Joint Genome Institute (JGI-PGF)"/>
            <person name="Lucas S."/>
            <person name="Copeland A."/>
            <person name="Lapidus A."/>
            <person name="Glavina del Rio T."/>
            <person name="Dalin E."/>
            <person name="Tice H."/>
            <person name="Bruce D."/>
            <person name="Goodwin L."/>
            <person name="Pitluck S."/>
            <person name="Kyrpides N."/>
            <person name="Mavromatis K."/>
            <person name="Ivanova N."/>
            <person name="Ovchinnikova G."/>
            <person name="Sims D."/>
            <person name="Meincke L."/>
            <person name="Brettin T."/>
            <person name="Detter J.C."/>
            <person name="Han C."/>
            <person name="Larimer F."/>
            <person name="Land M."/>
            <person name="Hauser L."/>
            <person name="Markowitz V."/>
            <person name="Cheng J.-F."/>
            <person name="Hugenholtz P."/>
            <person name="Woyke T."/>
            <person name="Wu D."/>
            <person name="Klenk H.-P."/>
            <person name="Eisen J.A."/>
        </authorList>
    </citation>
    <scope>NUCLEOTIDE SEQUENCE [LARGE SCALE GENOMIC DNA]</scope>
    <source>
        <strain evidence="5">ATCC 700099 / DSM 44233 / CIP 104796 / JCM 9543 / NBRC 105858 / Y-104</strain>
    </source>
</reference>
<dbReference type="HOGENOM" id="CLU_081811_1_1_11"/>
<dbReference type="AlphaFoldDB" id="C8XCC5"/>
<evidence type="ECO:0000259" key="3">
    <source>
        <dbReference type="Pfam" id="PF17836"/>
    </source>
</evidence>
<accession>C8XCC5</accession>